<organism evidence="2 3">
    <name type="scientific">Austropuccinia psidii MF-1</name>
    <dbReference type="NCBI Taxonomy" id="1389203"/>
    <lineage>
        <taxon>Eukaryota</taxon>
        <taxon>Fungi</taxon>
        <taxon>Dikarya</taxon>
        <taxon>Basidiomycota</taxon>
        <taxon>Pucciniomycotina</taxon>
        <taxon>Pucciniomycetes</taxon>
        <taxon>Pucciniales</taxon>
        <taxon>Sphaerophragmiaceae</taxon>
        <taxon>Austropuccinia</taxon>
    </lineage>
</organism>
<name>A0A9Q3CK64_9BASI</name>
<feature type="compositionally biased region" description="Polar residues" evidence="1">
    <location>
        <begin position="1"/>
        <end position="13"/>
    </location>
</feature>
<dbReference type="EMBL" id="AVOT02007674">
    <property type="protein sequence ID" value="MBW0484423.1"/>
    <property type="molecule type" value="Genomic_DNA"/>
</dbReference>
<evidence type="ECO:0000313" key="3">
    <source>
        <dbReference type="Proteomes" id="UP000765509"/>
    </source>
</evidence>
<accession>A0A9Q3CK64</accession>
<protein>
    <submittedName>
        <fullName evidence="2">Uncharacterized protein</fullName>
    </submittedName>
</protein>
<sequence length="113" mass="12885">MLISYTETQTNVESSSPPSPKKKKGMLNTQQNTLKQYSSYLLTRCKHDNLLASRKINFQAALPTTASSHQIRTLLYIGSIRFIFSQHLFGFQADFFLQIGDDESLDSCQRLSF</sequence>
<feature type="region of interest" description="Disordered" evidence="1">
    <location>
        <begin position="1"/>
        <end position="27"/>
    </location>
</feature>
<evidence type="ECO:0000313" key="2">
    <source>
        <dbReference type="EMBL" id="MBW0484423.1"/>
    </source>
</evidence>
<comment type="caution">
    <text evidence="2">The sequence shown here is derived from an EMBL/GenBank/DDBJ whole genome shotgun (WGS) entry which is preliminary data.</text>
</comment>
<keyword evidence="3" id="KW-1185">Reference proteome</keyword>
<dbReference type="AlphaFoldDB" id="A0A9Q3CK64"/>
<reference evidence="2" key="1">
    <citation type="submission" date="2021-03" db="EMBL/GenBank/DDBJ databases">
        <title>Draft genome sequence of rust myrtle Austropuccinia psidii MF-1, a brazilian biotype.</title>
        <authorList>
            <person name="Quecine M.C."/>
            <person name="Pachon D.M.R."/>
            <person name="Bonatelli M.L."/>
            <person name="Correr F.H."/>
            <person name="Franceschini L.M."/>
            <person name="Leite T.F."/>
            <person name="Margarido G.R.A."/>
            <person name="Almeida C.A."/>
            <person name="Ferrarezi J.A."/>
            <person name="Labate C.A."/>
        </authorList>
    </citation>
    <scope>NUCLEOTIDE SEQUENCE</scope>
    <source>
        <strain evidence="2">MF-1</strain>
    </source>
</reference>
<evidence type="ECO:0000256" key="1">
    <source>
        <dbReference type="SAM" id="MobiDB-lite"/>
    </source>
</evidence>
<dbReference type="Proteomes" id="UP000765509">
    <property type="component" value="Unassembled WGS sequence"/>
</dbReference>
<gene>
    <name evidence="2" type="ORF">O181_024138</name>
</gene>
<proteinExistence type="predicted"/>